<dbReference type="eggNOG" id="ENOG502S5B1">
    <property type="taxonomic scope" value="Eukaryota"/>
</dbReference>
<feature type="compositionally biased region" description="Acidic residues" evidence="1">
    <location>
        <begin position="62"/>
        <end position="71"/>
    </location>
</feature>
<feature type="region of interest" description="Disordered" evidence="1">
    <location>
        <begin position="1"/>
        <end position="111"/>
    </location>
</feature>
<feature type="compositionally biased region" description="Basic and acidic residues" evidence="1">
    <location>
        <begin position="670"/>
        <end position="687"/>
    </location>
</feature>
<dbReference type="Proteomes" id="UP000001449">
    <property type="component" value="Chromosome 5"/>
</dbReference>
<accession>B8C3J1</accession>
<dbReference type="AlphaFoldDB" id="B8C3J1"/>
<feature type="compositionally biased region" description="Acidic residues" evidence="1">
    <location>
        <begin position="939"/>
        <end position="948"/>
    </location>
</feature>
<dbReference type="HOGENOM" id="CLU_283209_0_0_1"/>
<dbReference type="KEGG" id="tps:THAPSDRAFT_5660"/>
<dbReference type="PaxDb" id="35128-Thaps5660"/>
<evidence type="ECO:0000313" key="2">
    <source>
        <dbReference type="EMBL" id="EED92130.1"/>
    </source>
</evidence>
<name>B8C3J1_THAPS</name>
<feature type="region of interest" description="Disordered" evidence="1">
    <location>
        <begin position="570"/>
        <end position="596"/>
    </location>
</feature>
<proteinExistence type="predicted"/>
<feature type="compositionally biased region" description="Acidic residues" evidence="1">
    <location>
        <begin position="722"/>
        <end position="734"/>
    </location>
</feature>
<dbReference type="EMBL" id="CM000642">
    <property type="protein sequence ID" value="EED92130.1"/>
    <property type="molecule type" value="Genomic_DNA"/>
</dbReference>
<evidence type="ECO:0000256" key="1">
    <source>
        <dbReference type="SAM" id="MobiDB-lite"/>
    </source>
</evidence>
<keyword evidence="3" id="KW-1185">Reference proteome</keyword>
<dbReference type="OMA" id="LIHWAEN"/>
<protein>
    <submittedName>
        <fullName evidence="2">Uncharacterized protein</fullName>
    </submittedName>
</protein>
<reference evidence="2 3" key="1">
    <citation type="journal article" date="2004" name="Science">
        <title>The genome of the diatom Thalassiosira pseudonana: ecology, evolution, and metabolism.</title>
        <authorList>
            <person name="Armbrust E.V."/>
            <person name="Berges J.A."/>
            <person name="Bowler C."/>
            <person name="Green B.R."/>
            <person name="Martinez D."/>
            <person name="Putnam N.H."/>
            <person name="Zhou S."/>
            <person name="Allen A.E."/>
            <person name="Apt K.E."/>
            <person name="Bechner M."/>
            <person name="Brzezinski M.A."/>
            <person name="Chaal B.K."/>
            <person name="Chiovitti A."/>
            <person name="Davis A.K."/>
            <person name="Demarest M.S."/>
            <person name="Detter J.C."/>
            <person name="Glavina T."/>
            <person name="Goodstein D."/>
            <person name="Hadi M.Z."/>
            <person name="Hellsten U."/>
            <person name="Hildebrand M."/>
            <person name="Jenkins B.D."/>
            <person name="Jurka J."/>
            <person name="Kapitonov V.V."/>
            <person name="Kroger N."/>
            <person name="Lau W.W."/>
            <person name="Lane T.W."/>
            <person name="Larimer F.W."/>
            <person name="Lippmeier J.C."/>
            <person name="Lucas S."/>
            <person name="Medina M."/>
            <person name="Montsant A."/>
            <person name="Obornik M."/>
            <person name="Parker M.S."/>
            <person name="Palenik B."/>
            <person name="Pazour G.J."/>
            <person name="Richardson P.M."/>
            <person name="Rynearson T.A."/>
            <person name="Saito M.A."/>
            <person name="Schwartz D.C."/>
            <person name="Thamatrakoln K."/>
            <person name="Valentin K."/>
            <person name="Vardi A."/>
            <person name="Wilkerson F.P."/>
            <person name="Rokhsar D.S."/>
        </authorList>
    </citation>
    <scope>NUCLEOTIDE SEQUENCE [LARGE SCALE GENOMIC DNA]</scope>
    <source>
        <strain evidence="2 3">CCMP1335</strain>
    </source>
</reference>
<organism evidence="2 3">
    <name type="scientific">Thalassiosira pseudonana</name>
    <name type="common">Marine diatom</name>
    <name type="synonym">Cyclotella nana</name>
    <dbReference type="NCBI Taxonomy" id="35128"/>
    <lineage>
        <taxon>Eukaryota</taxon>
        <taxon>Sar</taxon>
        <taxon>Stramenopiles</taxon>
        <taxon>Ochrophyta</taxon>
        <taxon>Bacillariophyta</taxon>
        <taxon>Coscinodiscophyceae</taxon>
        <taxon>Thalassiosirophycidae</taxon>
        <taxon>Thalassiosirales</taxon>
        <taxon>Thalassiosiraceae</taxon>
        <taxon>Thalassiosira</taxon>
    </lineage>
</organism>
<gene>
    <name evidence="2" type="ORF">THAPSDRAFT_5660</name>
</gene>
<feature type="compositionally biased region" description="Polar residues" evidence="1">
    <location>
        <begin position="688"/>
        <end position="702"/>
    </location>
</feature>
<feature type="region of interest" description="Disordered" evidence="1">
    <location>
        <begin position="927"/>
        <end position="948"/>
    </location>
</feature>
<dbReference type="RefSeq" id="XP_002290378.1">
    <property type="nucleotide sequence ID" value="XM_002290342.1"/>
</dbReference>
<feature type="region of interest" description="Disordered" evidence="1">
    <location>
        <begin position="643"/>
        <end position="770"/>
    </location>
</feature>
<evidence type="ECO:0000313" key="3">
    <source>
        <dbReference type="Proteomes" id="UP000001449"/>
    </source>
</evidence>
<sequence length="1101" mass="123751">MSEDQANYTDYIPRPDADVDENSATLPRRNGRTPSLNSVELSLLFQPNDDTVGGGRSLDKLVDDDDDEDSERETLLSDTPQRKNKSGKKSCSGGKKQKQQRVGTGVGGILSPIKPSRMTYVPGTTPGTGDFTMGTIAEEGSDEEDEDIIMEAMDFLEDEIDGHTYDELIPLQIRMALEDQIFGWDHFLSSILGHVGYTVGSYLLTFWIITYIVLREVPWGNHHELEMKSNPWGMPHGIFSFVRTALSLGSAISTFRTIRRRRRVWLRQPYGSTQSFTGREAERREASLNEADQRARRFVLGSKLWTKLQRSYMKRRDRYLARGVNTKLRRAQAMFERRHRNRVKLIRSTSNSSLLALSDSEKKSAGSGKKRAVASALTRHGHEQSHHERVRFLATTGSNRKRIDSDYSADDDGGSIGGSSIGTASYTKEYHSFWPSQEMNSFTLPNFAMESVSHDQMPFAHGEIKKVPYVHGGYFGAAPYLLTNPQWIGILRALMPDVYVEISRRASYAPAAKLIHWAENNPVVAAYGTAHEIEFSGRVPTLEWDVFLDPYLVKRVEIVLNERESFVQRQKEARNKSQKAKVESNSTDDATSKEDGTARTGYFKKYNFSRVKRTRKTLGGGIYAKQWLSVFAEAMKLGMGYAGDDFDTVSDSGTDGSIEEREDLDFDGDFTGRKEAEIELNDIRTPDSKSVTFSISDSMRSPSTDRPEGPPRKIVMRRPNADYEEDDDDDDDISTDGSLASETPPRRTPRGYSSPRQEAEVKPSELASPTSLHQASICPDMSISASIALLKQIVQCSAPFGLVLDMKSRHVSRRVWALVVDFLREAGVRVEGIASFFVEEVRDISQYCSTSVNEIIFFHTAGDLQLGCNRGSVKRGDRVFFNAGSLLWDYPNLYNANEVKNIIVHRFHPCFDGEDIKEGYRFKPYARTTKESSPKQSDAESETCDESTIMDDGDSMRSDLFMKLLVADKKKKSFFNEFDLAYEEAPNGICSTIQEYKEHYNLSIGLYVQEFAIDETAISLIVKYVNSNSHVYDLGLSWGGINGLTVKGIQPGRFTATDGLWNQRYGGMPWNKELEPSHDLTVPAASSGVQIDEQFLKSSPK</sequence>
<dbReference type="InParanoid" id="B8C3J1"/>
<reference evidence="2 3" key="2">
    <citation type="journal article" date="2008" name="Nature">
        <title>The Phaeodactylum genome reveals the evolutionary history of diatom genomes.</title>
        <authorList>
            <person name="Bowler C."/>
            <person name="Allen A.E."/>
            <person name="Badger J.H."/>
            <person name="Grimwood J."/>
            <person name="Jabbari K."/>
            <person name="Kuo A."/>
            <person name="Maheswari U."/>
            <person name="Martens C."/>
            <person name="Maumus F."/>
            <person name="Otillar R.P."/>
            <person name="Rayko E."/>
            <person name="Salamov A."/>
            <person name="Vandepoele K."/>
            <person name="Beszteri B."/>
            <person name="Gruber A."/>
            <person name="Heijde M."/>
            <person name="Katinka M."/>
            <person name="Mock T."/>
            <person name="Valentin K."/>
            <person name="Verret F."/>
            <person name="Berges J.A."/>
            <person name="Brownlee C."/>
            <person name="Cadoret J.P."/>
            <person name="Chiovitti A."/>
            <person name="Choi C.J."/>
            <person name="Coesel S."/>
            <person name="De Martino A."/>
            <person name="Detter J.C."/>
            <person name="Durkin C."/>
            <person name="Falciatore A."/>
            <person name="Fournet J."/>
            <person name="Haruta M."/>
            <person name="Huysman M.J."/>
            <person name="Jenkins B.D."/>
            <person name="Jiroutova K."/>
            <person name="Jorgensen R.E."/>
            <person name="Joubert Y."/>
            <person name="Kaplan A."/>
            <person name="Kroger N."/>
            <person name="Kroth P.G."/>
            <person name="La Roche J."/>
            <person name="Lindquist E."/>
            <person name="Lommer M."/>
            <person name="Martin-Jezequel V."/>
            <person name="Lopez P.J."/>
            <person name="Lucas S."/>
            <person name="Mangogna M."/>
            <person name="McGinnis K."/>
            <person name="Medlin L.K."/>
            <person name="Montsant A."/>
            <person name="Oudot-Le Secq M.P."/>
            <person name="Napoli C."/>
            <person name="Obornik M."/>
            <person name="Parker M.S."/>
            <person name="Petit J.L."/>
            <person name="Porcel B.M."/>
            <person name="Poulsen N."/>
            <person name="Robison M."/>
            <person name="Rychlewski L."/>
            <person name="Rynearson T.A."/>
            <person name="Schmutz J."/>
            <person name="Shapiro H."/>
            <person name="Siaut M."/>
            <person name="Stanley M."/>
            <person name="Sussman M.R."/>
            <person name="Taylor A.R."/>
            <person name="Vardi A."/>
            <person name="von Dassow P."/>
            <person name="Vyverman W."/>
            <person name="Willis A."/>
            <person name="Wyrwicz L.S."/>
            <person name="Rokhsar D.S."/>
            <person name="Weissenbach J."/>
            <person name="Armbrust E.V."/>
            <person name="Green B.R."/>
            <person name="Van de Peer Y."/>
            <person name="Grigoriev I.V."/>
        </authorList>
    </citation>
    <scope>NUCLEOTIDE SEQUENCE [LARGE SCALE GENOMIC DNA]</scope>
    <source>
        <strain evidence="2 3">CCMP1335</strain>
    </source>
</reference>
<dbReference type="GeneID" id="7448200"/>